<feature type="compositionally biased region" description="Basic residues" evidence="1">
    <location>
        <begin position="565"/>
        <end position="580"/>
    </location>
</feature>
<feature type="region of interest" description="Disordered" evidence="1">
    <location>
        <begin position="843"/>
        <end position="899"/>
    </location>
</feature>
<evidence type="ECO:0000313" key="2">
    <source>
        <dbReference type="EMBL" id="CDW34774.1"/>
    </source>
</evidence>
<feature type="compositionally biased region" description="Basic residues" evidence="1">
    <location>
        <begin position="999"/>
        <end position="1008"/>
    </location>
</feature>
<feature type="compositionally biased region" description="Basic and acidic residues" evidence="1">
    <location>
        <begin position="489"/>
        <end position="500"/>
    </location>
</feature>
<feature type="compositionally biased region" description="Basic and acidic residues" evidence="1">
    <location>
        <begin position="370"/>
        <end position="391"/>
    </location>
</feature>
<feature type="region of interest" description="Disordered" evidence="1">
    <location>
        <begin position="999"/>
        <end position="1019"/>
    </location>
</feature>
<feature type="region of interest" description="Disordered" evidence="1">
    <location>
        <begin position="456"/>
        <end position="504"/>
    </location>
</feature>
<feature type="region of interest" description="Disordered" evidence="1">
    <location>
        <begin position="674"/>
        <end position="726"/>
    </location>
</feature>
<feature type="compositionally biased region" description="Polar residues" evidence="1">
    <location>
        <begin position="629"/>
        <end position="645"/>
    </location>
</feature>
<feature type="non-terminal residue" evidence="2">
    <location>
        <position position="1249"/>
    </location>
</feature>
<feature type="compositionally biased region" description="Basic and acidic residues" evidence="1">
    <location>
        <begin position="1009"/>
        <end position="1019"/>
    </location>
</feature>
<dbReference type="OrthoDB" id="10688666at2759"/>
<dbReference type="AlphaFoldDB" id="A0A0K2U969"/>
<feature type="region of interest" description="Disordered" evidence="1">
    <location>
        <begin position="557"/>
        <end position="580"/>
    </location>
</feature>
<protein>
    <submittedName>
        <fullName evidence="2">Uncharacterized protein</fullName>
    </submittedName>
</protein>
<evidence type="ECO:0000256" key="1">
    <source>
        <dbReference type="SAM" id="MobiDB-lite"/>
    </source>
</evidence>
<feature type="compositionally biased region" description="Basic and acidic residues" evidence="1">
    <location>
        <begin position="459"/>
        <end position="482"/>
    </location>
</feature>
<sequence length="1249" mass="143185">MNNSLAFEKFKSLESNASSPILKNKSNKLSTTKRLISDISNKFTSSSSEKKKENEKSQLNGERCGNALEAAEARKAEREAKRIEEDKKYSGMKPVQAMFNKSIAARTSENKSVFKANPTVPSVSVSDIKDKVRRKSLIAGGSSRNSIDLDFIPDLPVQSALDVYTKGNCRTLKDKFETDFQLKKNSNLEIVTRPVPAQRSKIGCGGGLPDMFEQQRKRESYVSLNKQKDTEIINKESINSCLDKFEDSNSRKVAREKLTQFTNKQKSFETPKWTQRELDKKKEDENALKRVEDDNKRLENEEAFQKQMQEMGQDRTKFMEPDPGKNSYPKEEKENDTMTNKVKKTGQKKEGSNKLHGLTLPTISSSTFSDMKRKLQEKTQDNEIKKIKDINNKTYTPIRKLKLSPFKDSDSSSKSSTPVPSPNIISTVPKLNDIKKRFVVEKEESPTSYVAFKSKKVKKDNENLSEKVDQEVEQTAEEKKAVVCDNQDDNPKMEESEKRSSKSQMQNYLLSKVLFDDKNKVTKKEEPMEIDLIDETPVNIMDDPYFQEIEKYLSLIGGSDEGKKTNKKKKISDPKKPKKKSLRLKVVELDEIKNKFETKKETQKNITTPGVTSQLLLDKKVNKFKQMFDSSNTNTTSQIPLNKPSNAVRRRSGIISEELLSKFDSPELLEKLKKQREEEREARRISRLQKLEEEQRRLEEEARHEKERLEAERLENEKLKEQEKKELEEEARIAAACEEMMRKEKEKAEARRKREEEIKLRRERNEPAFKKKKVLDRIQHIFDKDINNADPSPQTPQKIIGSIKDKADELFQNKSEGPSGKIPFQDSSLVGMSVNKFKDKFETELSKQDESGPPLKRSEKKKRVPLQTAIDFDSLNVEQQPESASTVSSQNTSEWTWKKKDQGQLAVETTMAIMKSIPNTGNTEKKVRSSNKFRRSSENTDQLLKELHSVSARLGKKDALQEHEIKMKEYDEFIDEIQSFLNEPIQDITECLDEVRREKKNKKVKKKLSPGEKASKAANAKDKKFKELLKFVKSNESFIPPSIHRLIKSDMEYKEFVQVIDKFLSAPDRSVDEIEFKDQIESILDMIDDSLDNSNSGKKNVNGPDITASCVGNKSSSNLPDVVEGGFRSRRRSLIDDSVSSLNTSNSITDFQSEMKKYRSILDSKNVSKISDSKWKIGKVDSSFLQKTDEEDDRNLDGKRVGPPSSYAKNIQNKLVASIHRDSSSTDVIKQERKKKVIVDSFVTKNDET</sequence>
<feature type="region of interest" description="Disordered" evidence="1">
    <location>
        <begin position="920"/>
        <end position="940"/>
    </location>
</feature>
<feature type="region of interest" description="Disordered" evidence="1">
    <location>
        <begin position="41"/>
        <end position="65"/>
    </location>
</feature>
<dbReference type="EMBL" id="HACA01017413">
    <property type="protein sequence ID" value="CDW34774.1"/>
    <property type="molecule type" value="Transcribed_RNA"/>
</dbReference>
<feature type="region of interest" description="Disordered" evidence="1">
    <location>
        <begin position="629"/>
        <end position="648"/>
    </location>
</feature>
<name>A0A0K2U969_LEPSM</name>
<proteinExistence type="predicted"/>
<feature type="region of interest" description="Disordered" evidence="1">
    <location>
        <begin position="266"/>
        <end position="427"/>
    </location>
</feature>
<feature type="compositionally biased region" description="Basic and acidic residues" evidence="1">
    <location>
        <begin position="266"/>
        <end position="304"/>
    </location>
</feature>
<organism evidence="2">
    <name type="scientific">Lepeophtheirus salmonis</name>
    <name type="common">Salmon louse</name>
    <name type="synonym">Caligus salmonis</name>
    <dbReference type="NCBI Taxonomy" id="72036"/>
    <lineage>
        <taxon>Eukaryota</taxon>
        <taxon>Metazoa</taxon>
        <taxon>Ecdysozoa</taxon>
        <taxon>Arthropoda</taxon>
        <taxon>Crustacea</taxon>
        <taxon>Multicrustacea</taxon>
        <taxon>Hexanauplia</taxon>
        <taxon>Copepoda</taxon>
        <taxon>Siphonostomatoida</taxon>
        <taxon>Caligidae</taxon>
        <taxon>Lepeophtheirus</taxon>
    </lineage>
</organism>
<feature type="compositionally biased region" description="Polar residues" evidence="1">
    <location>
        <begin position="876"/>
        <end position="895"/>
    </location>
</feature>
<feature type="compositionally biased region" description="Basic and acidic residues" evidence="1">
    <location>
        <begin position="312"/>
        <end position="336"/>
    </location>
</feature>
<accession>A0A0K2U969</accession>
<reference evidence="2" key="1">
    <citation type="submission" date="2014-05" db="EMBL/GenBank/DDBJ databases">
        <authorList>
            <person name="Chronopoulou M."/>
        </authorList>
    </citation>
    <scope>NUCLEOTIDE SEQUENCE</scope>
    <source>
        <tissue evidence="2">Whole organism</tissue>
    </source>
</reference>